<dbReference type="GO" id="GO:0045271">
    <property type="term" value="C:respiratory chain complex I"/>
    <property type="evidence" value="ECO:0007669"/>
    <property type="project" value="InterPro"/>
</dbReference>
<keyword evidence="2" id="KW-0496">Mitochondrion</keyword>
<dbReference type="GeneID" id="30986808"/>
<evidence type="ECO:0000256" key="2">
    <source>
        <dbReference type="RuleBase" id="RU363103"/>
    </source>
</evidence>
<sequence>MSVSFGRTIKNIWKSGWARYAKQMNTIGDARAGTLVGVDDYGNEYYESHDPVDIHLRSRWVEYKDTKFYDVSQLEPGWHYWLGYGTNTPPNKLEGEEKTERAYTPPAVHATNLTGTTGCYVPYNTAKPKFEQWEPKVAERAQA</sequence>
<dbReference type="GO" id="GO:0006979">
    <property type="term" value="P:response to oxidative stress"/>
    <property type="evidence" value="ECO:0007669"/>
    <property type="project" value="TreeGrafter"/>
</dbReference>
<dbReference type="STRING" id="983966.A0A0H5C087"/>
<dbReference type="Proteomes" id="UP000038830">
    <property type="component" value="Unassembled WGS sequence"/>
</dbReference>
<keyword evidence="2" id="KW-0813">Transport</keyword>
<dbReference type="PANTHER" id="PTHR12910:SF2">
    <property type="entry name" value="NADH DEHYDROGENASE [UBIQUINONE] 1 ALPHA SUBCOMPLEX SUBUNIT 12"/>
    <property type="match status" value="1"/>
</dbReference>
<dbReference type="AlphaFoldDB" id="A0A0H5C087"/>
<comment type="function">
    <text evidence="2">Accessory subunit of the mitochondrial membrane respiratory chain NADH dehydrogenase (Complex I), that is believed not to be involved in catalysis. Complex I functions in the transfer of electrons from NADH to the respiratory chain. The immediate electron acceptor for the enzyme is believed to be ubiquinone.</text>
</comment>
<gene>
    <name evidence="3" type="ORF">BN1211_1210</name>
    <name evidence="4" type="ORF">CYBJADRAFT_122278</name>
</gene>
<comment type="similarity">
    <text evidence="1 2">Belongs to the complex I NDUFA12 subunit family.</text>
</comment>
<dbReference type="RefSeq" id="XP_020073599.1">
    <property type="nucleotide sequence ID" value="XM_020212412.1"/>
</dbReference>
<evidence type="ECO:0000313" key="4">
    <source>
        <dbReference type="EMBL" id="ODV76560.1"/>
    </source>
</evidence>
<keyword evidence="2" id="KW-0249">Electron transport</keyword>
<dbReference type="OMA" id="WHGWIHH"/>
<dbReference type="Proteomes" id="UP000094389">
    <property type="component" value="Unassembled WGS sequence"/>
</dbReference>
<dbReference type="Pfam" id="PF05071">
    <property type="entry name" value="NDUFA12"/>
    <property type="match status" value="1"/>
</dbReference>
<dbReference type="EMBL" id="KV453925">
    <property type="protein sequence ID" value="ODV76560.1"/>
    <property type="molecule type" value="Genomic_DNA"/>
</dbReference>
<keyword evidence="6" id="KW-1185">Reference proteome</keyword>
<evidence type="ECO:0000313" key="5">
    <source>
        <dbReference type="Proteomes" id="UP000038830"/>
    </source>
</evidence>
<dbReference type="PANTHER" id="PTHR12910">
    <property type="entry name" value="NADH-UBIQUINONE OXIDOREDUCTASE SUBUNIT B17.2"/>
    <property type="match status" value="1"/>
</dbReference>
<keyword evidence="2" id="KW-0679">Respiratory chain</keyword>
<reference evidence="4 6" key="3">
    <citation type="journal article" date="2016" name="Proc. Natl. Acad. Sci. U.S.A.">
        <title>Comparative genomics of biotechnologically important yeasts.</title>
        <authorList>
            <person name="Riley R."/>
            <person name="Haridas S."/>
            <person name="Wolfe K.H."/>
            <person name="Lopes M.R."/>
            <person name="Hittinger C.T."/>
            <person name="Goeker M."/>
            <person name="Salamov A.A."/>
            <person name="Wisecaver J.H."/>
            <person name="Long T.M."/>
            <person name="Calvey C.H."/>
            <person name="Aerts A.L."/>
            <person name="Barry K.W."/>
            <person name="Choi C."/>
            <person name="Clum A."/>
            <person name="Coughlan A.Y."/>
            <person name="Deshpande S."/>
            <person name="Douglass A.P."/>
            <person name="Hanson S.J."/>
            <person name="Klenk H.-P."/>
            <person name="LaButti K.M."/>
            <person name="Lapidus A."/>
            <person name="Lindquist E.A."/>
            <person name="Lipzen A.M."/>
            <person name="Meier-Kolthoff J.P."/>
            <person name="Ohm R.A."/>
            <person name="Otillar R.P."/>
            <person name="Pangilinan J.L."/>
            <person name="Peng Y."/>
            <person name="Rokas A."/>
            <person name="Rosa C.A."/>
            <person name="Scheuner C."/>
            <person name="Sibirny A.A."/>
            <person name="Slot J.C."/>
            <person name="Stielow J.B."/>
            <person name="Sun H."/>
            <person name="Kurtzman C.P."/>
            <person name="Blackwell M."/>
            <person name="Grigoriev I.V."/>
            <person name="Jeffries T.W."/>
        </authorList>
    </citation>
    <scope>NUCLEOTIDE SEQUENCE [LARGE SCALE GENOMIC DNA]</scope>
    <source>
        <strain evidence="6">ATCC 18201 / CBS 1600 / BCRC 20928 / JCM 3617 / NBRC 0987 / NRRL Y-1542</strain>
        <strain evidence="4">NRRL Y-1542</strain>
    </source>
</reference>
<name>A0A0H5C087_CYBJN</name>
<proteinExistence type="inferred from homology"/>
<evidence type="ECO:0000313" key="3">
    <source>
        <dbReference type="EMBL" id="CEP21180.1"/>
    </source>
</evidence>
<reference evidence="5" key="2">
    <citation type="journal article" date="2015" name="J. Biotechnol.">
        <title>The structure of the Cyberlindnera jadinii genome and its relation to Candida utilis analyzed by the occurrence of single nucleotide polymorphisms.</title>
        <authorList>
            <person name="Rupp O."/>
            <person name="Brinkrolf K."/>
            <person name="Buerth C."/>
            <person name="Kunigo M."/>
            <person name="Schneider J."/>
            <person name="Jaenicke S."/>
            <person name="Goesmann A."/>
            <person name="Puehler A."/>
            <person name="Jaeger K.-E."/>
            <person name="Ernst J.F."/>
        </authorList>
    </citation>
    <scope>NUCLEOTIDE SEQUENCE [LARGE SCALE GENOMIC DNA]</scope>
    <source>
        <strain evidence="5">ATCC 18201 / CBS 1600 / BCRC 20928 / JCM 3617 / NBRC 0987 / NRRL Y-1542</strain>
    </source>
</reference>
<dbReference type="GO" id="GO:0005743">
    <property type="term" value="C:mitochondrial inner membrane"/>
    <property type="evidence" value="ECO:0007669"/>
    <property type="project" value="UniProtKB-SubCell"/>
</dbReference>
<comment type="subcellular location">
    <subcellularLocation>
        <location evidence="2">Mitochondrion inner membrane</location>
        <topology evidence="2">Peripheral membrane protein</topology>
        <orientation evidence="2">Matrix side</orientation>
    </subcellularLocation>
</comment>
<organism evidence="3 5">
    <name type="scientific">Cyberlindnera jadinii (strain ATCC 18201 / CBS 1600 / BCRC 20928 / JCM 3617 / NBRC 0987 / NRRL Y-1542)</name>
    <name type="common">Torula yeast</name>
    <name type="synonym">Candida utilis</name>
    <dbReference type="NCBI Taxonomy" id="983966"/>
    <lineage>
        <taxon>Eukaryota</taxon>
        <taxon>Fungi</taxon>
        <taxon>Dikarya</taxon>
        <taxon>Ascomycota</taxon>
        <taxon>Saccharomycotina</taxon>
        <taxon>Saccharomycetes</taxon>
        <taxon>Phaffomycetales</taxon>
        <taxon>Phaffomycetaceae</taxon>
        <taxon>Cyberlindnera</taxon>
    </lineage>
</organism>
<protein>
    <recommendedName>
        <fullName evidence="2">NADH dehydrogenase [ubiquinone] 1 alpha subcomplex subunit</fullName>
    </recommendedName>
</protein>
<accession>A0A0H5C087</accession>
<keyword evidence="2" id="KW-0999">Mitochondrion inner membrane</keyword>
<keyword evidence="2" id="KW-0472">Membrane</keyword>
<dbReference type="OrthoDB" id="274641at2759"/>
<dbReference type="EMBL" id="CDQK01000001">
    <property type="protein sequence ID" value="CEP21180.1"/>
    <property type="molecule type" value="Genomic_DNA"/>
</dbReference>
<dbReference type="InterPro" id="IPR007763">
    <property type="entry name" value="NDUFA12"/>
</dbReference>
<accession>A0A1E4SAL2</accession>
<evidence type="ECO:0000313" key="6">
    <source>
        <dbReference type="Proteomes" id="UP000094389"/>
    </source>
</evidence>
<evidence type="ECO:0000256" key="1">
    <source>
        <dbReference type="ARBA" id="ARBA00007355"/>
    </source>
</evidence>
<reference evidence="3" key="1">
    <citation type="submission" date="2014-12" db="EMBL/GenBank/DDBJ databases">
        <authorList>
            <person name="Jaenicke S."/>
        </authorList>
    </citation>
    <scope>NUCLEOTIDE SEQUENCE [LARGE SCALE GENOMIC DNA]</scope>
    <source>
        <strain evidence="3">CBS1600</strain>
    </source>
</reference>